<organism evidence="3 4">
    <name type="scientific">Candidula unifasciata</name>
    <dbReference type="NCBI Taxonomy" id="100452"/>
    <lineage>
        <taxon>Eukaryota</taxon>
        <taxon>Metazoa</taxon>
        <taxon>Spiralia</taxon>
        <taxon>Lophotrochozoa</taxon>
        <taxon>Mollusca</taxon>
        <taxon>Gastropoda</taxon>
        <taxon>Heterobranchia</taxon>
        <taxon>Euthyneura</taxon>
        <taxon>Panpulmonata</taxon>
        <taxon>Eupulmonata</taxon>
        <taxon>Stylommatophora</taxon>
        <taxon>Helicina</taxon>
        <taxon>Helicoidea</taxon>
        <taxon>Geomitridae</taxon>
        <taxon>Candidula</taxon>
    </lineage>
</organism>
<gene>
    <name evidence="3" type="ORF">CUNI_LOCUS13192</name>
</gene>
<dbReference type="Proteomes" id="UP000678393">
    <property type="component" value="Unassembled WGS sequence"/>
</dbReference>
<dbReference type="InterPro" id="IPR038466">
    <property type="entry name" value="S8_pro-domain_sf"/>
</dbReference>
<dbReference type="InterPro" id="IPR032815">
    <property type="entry name" value="S8_pro-domain"/>
</dbReference>
<sequence>MRTNDYGILSTWISQTGLNAFILILLSISCAHADVYINQFAVHITGGHHAADRVARETGLKNLGQ</sequence>
<keyword evidence="1" id="KW-0472">Membrane</keyword>
<evidence type="ECO:0000313" key="3">
    <source>
        <dbReference type="EMBL" id="CAG5127634.1"/>
    </source>
</evidence>
<name>A0A8S3ZDF1_9EUPU</name>
<protein>
    <recommendedName>
        <fullName evidence="2">Peptidase S8 pro-domain domain-containing protein</fullName>
    </recommendedName>
</protein>
<keyword evidence="1" id="KW-0812">Transmembrane</keyword>
<feature type="transmembrane region" description="Helical" evidence="1">
    <location>
        <begin position="12"/>
        <end position="31"/>
    </location>
</feature>
<keyword evidence="1" id="KW-1133">Transmembrane helix</keyword>
<dbReference type="PROSITE" id="PS51257">
    <property type="entry name" value="PROKAR_LIPOPROTEIN"/>
    <property type="match status" value="1"/>
</dbReference>
<evidence type="ECO:0000256" key="1">
    <source>
        <dbReference type="SAM" id="Phobius"/>
    </source>
</evidence>
<comment type="caution">
    <text evidence="3">The sequence shown here is derived from an EMBL/GenBank/DDBJ whole genome shotgun (WGS) entry which is preliminary data.</text>
</comment>
<keyword evidence="4" id="KW-1185">Reference proteome</keyword>
<dbReference type="EMBL" id="CAJHNH020002757">
    <property type="protein sequence ID" value="CAG5127634.1"/>
    <property type="molecule type" value="Genomic_DNA"/>
</dbReference>
<dbReference type="Gene3D" id="3.30.70.850">
    <property type="entry name" value="Peptidase S8, pro-domain"/>
    <property type="match status" value="1"/>
</dbReference>
<feature type="non-terminal residue" evidence="3">
    <location>
        <position position="65"/>
    </location>
</feature>
<dbReference type="Pfam" id="PF16470">
    <property type="entry name" value="S8_pro-domain"/>
    <property type="match status" value="1"/>
</dbReference>
<accession>A0A8S3ZDF1</accession>
<evidence type="ECO:0000259" key="2">
    <source>
        <dbReference type="Pfam" id="PF16470"/>
    </source>
</evidence>
<evidence type="ECO:0000313" key="4">
    <source>
        <dbReference type="Proteomes" id="UP000678393"/>
    </source>
</evidence>
<dbReference type="OrthoDB" id="6156546at2759"/>
<dbReference type="AlphaFoldDB" id="A0A8S3ZDF1"/>
<feature type="domain" description="Peptidase S8 pro-domain" evidence="2">
    <location>
        <begin position="39"/>
        <end position="65"/>
    </location>
</feature>
<reference evidence="3" key="1">
    <citation type="submission" date="2021-04" db="EMBL/GenBank/DDBJ databases">
        <authorList>
            <consortium name="Molecular Ecology Group"/>
        </authorList>
    </citation>
    <scope>NUCLEOTIDE SEQUENCE</scope>
</reference>
<dbReference type="SUPFAM" id="SSF54897">
    <property type="entry name" value="Protease propeptides/inhibitors"/>
    <property type="match status" value="1"/>
</dbReference>
<proteinExistence type="predicted"/>